<comment type="caution">
    <text evidence="12">The sequence shown here is derived from an EMBL/GenBank/DDBJ whole genome shotgun (WGS) entry which is preliminary data.</text>
</comment>
<evidence type="ECO:0000256" key="5">
    <source>
        <dbReference type="ARBA" id="ARBA00022692"/>
    </source>
</evidence>
<evidence type="ECO:0000256" key="3">
    <source>
        <dbReference type="ARBA" id="ARBA00022475"/>
    </source>
</evidence>
<keyword evidence="4" id="KW-0808">Transferase</keyword>
<evidence type="ECO:0000259" key="11">
    <source>
        <dbReference type="Pfam" id="PF02397"/>
    </source>
</evidence>
<feature type="domain" description="Bacterial sugar transferase" evidence="11">
    <location>
        <begin position="88"/>
        <end position="278"/>
    </location>
</feature>
<sequence>MMGTVTVNHRHNVATVPWTATPVCVPVEPSAARRAILARTGPEGLLPGEPSLARGLLADTPVGPSPDAGDAGPRRGDERWRGGERWIRFVDVSVSLAALLFFLPLMITIAAAVWLSDKGPVLFRHRRVGAGGRHFYCLKFRSMCTDADARLRHVLETDAEARAEWQATHKLQRDPRITTLGRFLRKSSLDELPQLINVLRGDMSLVGPRPIVDAEVPRYGRHFAAYCAVRPGVTGLWQVARRDDTSYRRRVACDLYYRRSRSLRFNLQIMVLTVPSVLLARGAF</sequence>
<comment type="subcellular location">
    <subcellularLocation>
        <location evidence="1">Cell membrane</location>
    </subcellularLocation>
</comment>
<dbReference type="PANTHER" id="PTHR30576:SF4">
    <property type="entry name" value="UNDECAPRENYL-PHOSPHATE GALACTOSE PHOSPHOTRANSFERASE"/>
    <property type="match status" value="1"/>
</dbReference>
<evidence type="ECO:0000313" key="12">
    <source>
        <dbReference type="EMBL" id="GMM62237.1"/>
    </source>
</evidence>
<keyword evidence="6 10" id="KW-1133">Transmembrane helix</keyword>
<dbReference type="InterPro" id="IPR003362">
    <property type="entry name" value="Bact_transf"/>
</dbReference>
<comment type="similarity">
    <text evidence="2">Belongs to the bacterial sugar transferase family.</text>
</comment>
<evidence type="ECO:0000256" key="9">
    <source>
        <dbReference type="SAM" id="MobiDB-lite"/>
    </source>
</evidence>
<proteinExistence type="inferred from homology"/>
<dbReference type="EMBL" id="BTFW01000001">
    <property type="protein sequence ID" value="GMM62237.1"/>
    <property type="molecule type" value="Genomic_DNA"/>
</dbReference>
<gene>
    <name evidence="12" type="ORF">NUTIK01_30140</name>
</gene>
<evidence type="ECO:0000256" key="2">
    <source>
        <dbReference type="ARBA" id="ARBA00006464"/>
    </source>
</evidence>
<feature type="region of interest" description="Disordered" evidence="9">
    <location>
        <begin position="56"/>
        <end position="77"/>
    </location>
</feature>
<keyword evidence="5 10" id="KW-0812">Transmembrane</keyword>
<reference evidence="12 13" key="1">
    <citation type="submission" date="2023-06" db="EMBL/GenBank/DDBJ databases">
        <title>Draft genome sequence of Novosphingobium sp. strain IK01.</title>
        <authorList>
            <person name="Hatamoto M."/>
            <person name="Ikarashi T."/>
            <person name="Yamaguchi T."/>
        </authorList>
    </citation>
    <scope>NUCLEOTIDE SEQUENCE [LARGE SCALE GENOMIC DNA]</scope>
    <source>
        <strain evidence="12 13">IK01</strain>
    </source>
</reference>
<evidence type="ECO:0000256" key="8">
    <source>
        <dbReference type="ARBA" id="ARBA00023169"/>
    </source>
</evidence>
<dbReference type="PANTHER" id="PTHR30576">
    <property type="entry name" value="COLANIC BIOSYNTHESIS UDP-GLUCOSE LIPID CARRIER TRANSFERASE"/>
    <property type="match status" value="1"/>
</dbReference>
<keyword evidence="8" id="KW-0270">Exopolysaccharide synthesis</keyword>
<feature type="transmembrane region" description="Helical" evidence="10">
    <location>
        <begin position="94"/>
        <end position="116"/>
    </location>
</feature>
<evidence type="ECO:0000256" key="1">
    <source>
        <dbReference type="ARBA" id="ARBA00004236"/>
    </source>
</evidence>
<organism evidence="12 13">
    <name type="scientific">Novosphingobium pituita</name>
    <dbReference type="NCBI Taxonomy" id="3056842"/>
    <lineage>
        <taxon>Bacteria</taxon>
        <taxon>Pseudomonadati</taxon>
        <taxon>Pseudomonadota</taxon>
        <taxon>Alphaproteobacteria</taxon>
        <taxon>Sphingomonadales</taxon>
        <taxon>Sphingomonadaceae</taxon>
        <taxon>Novosphingobium</taxon>
    </lineage>
</organism>
<keyword evidence="13" id="KW-1185">Reference proteome</keyword>
<evidence type="ECO:0000256" key="6">
    <source>
        <dbReference type="ARBA" id="ARBA00022989"/>
    </source>
</evidence>
<evidence type="ECO:0000256" key="4">
    <source>
        <dbReference type="ARBA" id="ARBA00022679"/>
    </source>
</evidence>
<evidence type="ECO:0000313" key="13">
    <source>
        <dbReference type="Proteomes" id="UP001187221"/>
    </source>
</evidence>
<keyword evidence="3" id="KW-1003">Cell membrane</keyword>
<keyword evidence="7 10" id="KW-0472">Membrane</keyword>
<protein>
    <recommendedName>
        <fullName evidence="11">Bacterial sugar transferase domain-containing protein</fullName>
    </recommendedName>
</protein>
<accession>A0ABQ6PAF7</accession>
<dbReference type="Pfam" id="PF02397">
    <property type="entry name" value="Bac_transf"/>
    <property type="match status" value="1"/>
</dbReference>
<evidence type="ECO:0000256" key="10">
    <source>
        <dbReference type="SAM" id="Phobius"/>
    </source>
</evidence>
<evidence type="ECO:0000256" key="7">
    <source>
        <dbReference type="ARBA" id="ARBA00023136"/>
    </source>
</evidence>
<name>A0ABQ6PAF7_9SPHN</name>
<dbReference type="Proteomes" id="UP001187221">
    <property type="component" value="Unassembled WGS sequence"/>
</dbReference>